<proteinExistence type="predicted"/>
<evidence type="ECO:0000313" key="1">
    <source>
        <dbReference type="EMBL" id="MEX4005666.1"/>
    </source>
</evidence>
<comment type="caution">
    <text evidence="1">The sequence shown here is derived from an EMBL/GenBank/DDBJ whole genome shotgun (WGS) entry which is preliminary data.</text>
</comment>
<dbReference type="Gene3D" id="3.40.50.11010">
    <property type="match status" value="1"/>
</dbReference>
<dbReference type="RefSeq" id="WP_368801130.1">
    <property type="nucleotide sequence ID" value="NZ_JAZHFV010000001.1"/>
</dbReference>
<gene>
    <name evidence="1" type="ORF">V1479_00035</name>
</gene>
<sequence>MSPPQVIVASAHPYMPEMRLGTSYLAEALANRGWDVLYLDQPTSLLHLVHPRSSGIARRKLRSAAETARGREQVFATPAGGSVRLLSVAAWWPHVNVPVFRNAFILDRWWRHTYPSITRYVAASGFSDARALLFDSPYFHSLGGALGVPTVYRYADRIQCFPEVTPALVDKQQAVFRDAALVVHTSKALLDDLGGREGKTLYLPNGVDIDRFYGSWDEPEELRGIAGPRIIYAGTIGPWFDWTALLAAAQASPDLQFVLLGKVTTDLPQALPGNVHLLGAVPFARIPSFLAHCQAGIIPFDAAAMPELVNAINPLKLYEYCAAGLPVVSYASAEIEAAAGHVRLYRTPGEFAEGVKAVLAEETAPAREARRAWADGTSWRRRGEELERAILAL</sequence>
<organism evidence="1 2">
    <name type="scientific">Neoaquamicrobium sediminum</name>
    <dbReference type="NCBI Taxonomy" id="1849104"/>
    <lineage>
        <taxon>Bacteria</taxon>
        <taxon>Pseudomonadati</taxon>
        <taxon>Pseudomonadota</taxon>
        <taxon>Alphaproteobacteria</taxon>
        <taxon>Hyphomicrobiales</taxon>
        <taxon>Phyllobacteriaceae</taxon>
        <taxon>Neoaquamicrobium</taxon>
    </lineage>
</organism>
<dbReference type="PANTHER" id="PTHR12526:SF600">
    <property type="entry name" value="GLYCOSYL TRANSFERASE GROUP 1"/>
    <property type="match status" value="1"/>
</dbReference>
<reference evidence="1 2" key="1">
    <citation type="submission" date="2024-01" db="EMBL/GenBank/DDBJ databases">
        <title>New evidence supports the origin of RcGTA from prophage.</title>
        <authorList>
            <person name="Xu Y."/>
            <person name="Liu B."/>
            <person name="Chen F."/>
        </authorList>
    </citation>
    <scope>NUCLEOTIDE SEQUENCE [LARGE SCALE GENOMIC DNA]</scope>
    <source>
        <strain evidence="1 2">CBW1107-2</strain>
    </source>
</reference>
<dbReference type="GO" id="GO:0016757">
    <property type="term" value="F:glycosyltransferase activity"/>
    <property type="evidence" value="ECO:0007669"/>
    <property type="project" value="UniProtKB-KW"/>
</dbReference>
<dbReference type="EMBL" id="JAZHFV010000001">
    <property type="protein sequence ID" value="MEX4005666.1"/>
    <property type="molecule type" value="Genomic_DNA"/>
</dbReference>
<accession>A0ABV3WMT2</accession>
<dbReference type="SUPFAM" id="SSF53756">
    <property type="entry name" value="UDP-Glycosyltransferase/glycogen phosphorylase"/>
    <property type="match status" value="1"/>
</dbReference>
<keyword evidence="1" id="KW-0328">Glycosyltransferase</keyword>
<protein>
    <submittedName>
        <fullName evidence="1">Glycosyltransferase</fullName>
        <ecNumber evidence="1">2.4.-.-</ecNumber>
    </submittedName>
</protein>
<evidence type="ECO:0000313" key="2">
    <source>
        <dbReference type="Proteomes" id="UP001559025"/>
    </source>
</evidence>
<dbReference type="EC" id="2.4.-.-" evidence="1"/>
<keyword evidence="2" id="KW-1185">Reference proteome</keyword>
<dbReference type="PANTHER" id="PTHR12526">
    <property type="entry name" value="GLYCOSYLTRANSFERASE"/>
    <property type="match status" value="1"/>
</dbReference>
<dbReference type="Proteomes" id="UP001559025">
    <property type="component" value="Unassembled WGS sequence"/>
</dbReference>
<dbReference type="Pfam" id="PF13692">
    <property type="entry name" value="Glyco_trans_1_4"/>
    <property type="match status" value="1"/>
</dbReference>
<dbReference type="Gene3D" id="3.40.50.2000">
    <property type="entry name" value="Glycogen Phosphorylase B"/>
    <property type="match status" value="1"/>
</dbReference>
<name>A0ABV3WMT2_9HYPH</name>
<keyword evidence="1" id="KW-0808">Transferase</keyword>